<dbReference type="AlphaFoldDB" id="A0A0E0KUH9"/>
<evidence type="ECO:0000256" key="1">
    <source>
        <dbReference type="SAM" id="MobiDB-lite"/>
    </source>
</evidence>
<dbReference type="Proteomes" id="UP000026962">
    <property type="component" value="Chromosome 4"/>
</dbReference>
<dbReference type="EnsemblPlants" id="OPUNC04G20910.1">
    <property type="protein sequence ID" value="OPUNC04G20910.1"/>
    <property type="gene ID" value="OPUNC04G20910"/>
</dbReference>
<dbReference type="HOGENOM" id="CLU_2403460_0_0_1"/>
<proteinExistence type="predicted"/>
<keyword evidence="3" id="KW-1185">Reference proteome</keyword>
<name>A0A0E0KUH9_ORYPU</name>
<reference evidence="2" key="2">
    <citation type="submission" date="2018-05" db="EMBL/GenBank/DDBJ databases">
        <title>OpunRS2 (Oryza punctata Reference Sequence Version 2).</title>
        <authorList>
            <person name="Zhang J."/>
            <person name="Kudrna D."/>
            <person name="Lee S."/>
            <person name="Talag J."/>
            <person name="Welchert J."/>
            <person name="Wing R.A."/>
        </authorList>
    </citation>
    <scope>NUCLEOTIDE SEQUENCE [LARGE SCALE GENOMIC DNA]</scope>
</reference>
<dbReference type="Gramene" id="OPUNC04G20910.1">
    <property type="protein sequence ID" value="OPUNC04G20910.1"/>
    <property type="gene ID" value="OPUNC04G20910"/>
</dbReference>
<feature type="region of interest" description="Disordered" evidence="1">
    <location>
        <begin position="1"/>
        <end position="28"/>
    </location>
</feature>
<protein>
    <submittedName>
        <fullName evidence="2">Uncharacterized protein</fullName>
    </submittedName>
</protein>
<evidence type="ECO:0000313" key="2">
    <source>
        <dbReference type="EnsemblPlants" id="OPUNC04G20910.1"/>
    </source>
</evidence>
<evidence type="ECO:0000313" key="3">
    <source>
        <dbReference type="Proteomes" id="UP000026962"/>
    </source>
</evidence>
<reference evidence="2" key="1">
    <citation type="submission" date="2015-04" db="UniProtKB">
        <authorList>
            <consortium name="EnsemblPlants"/>
        </authorList>
    </citation>
    <scope>IDENTIFICATION</scope>
</reference>
<organism evidence="2">
    <name type="scientific">Oryza punctata</name>
    <name type="common">Red rice</name>
    <dbReference type="NCBI Taxonomy" id="4537"/>
    <lineage>
        <taxon>Eukaryota</taxon>
        <taxon>Viridiplantae</taxon>
        <taxon>Streptophyta</taxon>
        <taxon>Embryophyta</taxon>
        <taxon>Tracheophyta</taxon>
        <taxon>Spermatophyta</taxon>
        <taxon>Magnoliopsida</taxon>
        <taxon>Liliopsida</taxon>
        <taxon>Poales</taxon>
        <taxon>Poaceae</taxon>
        <taxon>BOP clade</taxon>
        <taxon>Oryzoideae</taxon>
        <taxon>Oryzeae</taxon>
        <taxon>Oryzinae</taxon>
        <taxon>Oryza</taxon>
    </lineage>
</organism>
<sequence length="93" mass="9874">MGMMCRGNRGFAAAPQSATPAVPGAPVWGTRWPPQRIAVVATAASSSPRRCYASGLPRRRLGPLWPLGANFSATRASVWADRLSTPPPPPPPW</sequence>
<accession>A0A0E0KUH9</accession>